<dbReference type="InterPro" id="IPR047594">
    <property type="entry name" value="MoaC_bact/euk"/>
</dbReference>
<evidence type="ECO:0000313" key="8">
    <source>
        <dbReference type="EMBL" id="TWU01245.1"/>
    </source>
</evidence>
<dbReference type="Pfam" id="PF01967">
    <property type="entry name" value="MoaC"/>
    <property type="match status" value="1"/>
</dbReference>
<evidence type="ECO:0000256" key="2">
    <source>
        <dbReference type="ARBA" id="ARBA00005046"/>
    </source>
</evidence>
<evidence type="ECO:0000259" key="7">
    <source>
        <dbReference type="Pfam" id="PF01967"/>
    </source>
</evidence>
<dbReference type="Gene3D" id="3.30.70.640">
    <property type="entry name" value="Molybdopterin cofactor biosynthesis C (MoaC) domain"/>
    <property type="match status" value="1"/>
</dbReference>
<dbReference type="EMBL" id="SJPN01000005">
    <property type="protein sequence ID" value="TWU01245.1"/>
    <property type="molecule type" value="Genomic_DNA"/>
</dbReference>
<keyword evidence="5" id="KW-0456">Lyase</keyword>
<evidence type="ECO:0000313" key="9">
    <source>
        <dbReference type="Proteomes" id="UP000320176"/>
    </source>
</evidence>
<name>A0A5C6AMK3_9BACT</name>
<organism evidence="8 9">
    <name type="scientific">Stieleria varia</name>
    <dbReference type="NCBI Taxonomy" id="2528005"/>
    <lineage>
        <taxon>Bacteria</taxon>
        <taxon>Pseudomonadati</taxon>
        <taxon>Planctomycetota</taxon>
        <taxon>Planctomycetia</taxon>
        <taxon>Pirellulales</taxon>
        <taxon>Pirellulaceae</taxon>
        <taxon>Stieleria</taxon>
    </lineage>
</organism>
<dbReference type="SUPFAM" id="SSF55040">
    <property type="entry name" value="Molybdenum cofactor biosynthesis protein C, MoaC"/>
    <property type="match status" value="1"/>
</dbReference>
<comment type="catalytic activity">
    <reaction evidence="1">
        <text>(8S)-3',8-cyclo-7,8-dihydroguanosine 5'-triphosphate = cyclic pyranopterin phosphate + diphosphate</text>
        <dbReference type="Rhea" id="RHEA:49580"/>
        <dbReference type="ChEBI" id="CHEBI:33019"/>
        <dbReference type="ChEBI" id="CHEBI:59648"/>
        <dbReference type="ChEBI" id="CHEBI:131766"/>
        <dbReference type="EC" id="4.6.1.17"/>
    </reaction>
</comment>
<dbReference type="NCBIfam" id="TIGR00581">
    <property type="entry name" value="moaC"/>
    <property type="match status" value="1"/>
</dbReference>
<dbReference type="UniPathway" id="UPA00344"/>
<proteinExistence type="predicted"/>
<dbReference type="EC" id="4.6.1.17" evidence="3"/>
<keyword evidence="9" id="KW-1185">Reference proteome</keyword>
<comment type="caution">
    <text evidence="8">The sequence shown here is derived from an EMBL/GenBank/DDBJ whole genome shotgun (WGS) entry which is preliminary data.</text>
</comment>
<evidence type="ECO:0000256" key="4">
    <source>
        <dbReference type="ARBA" id="ARBA00023150"/>
    </source>
</evidence>
<comment type="function">
    <text evidence="6">Catalyzes the conversion of (8S)-3',8-cyclo-7,8-dihydroguanosine 5'-triphosphate to cyclic pyranopterin monophosphate (cPMP).</text>
</comment>
<evidence type="ECO:0000256" key="3">
    <source>
        <dbReference type="ARBA" id="ARBA00012575"/>
    </source>
</evidence>
<dbReference type="AlphaFoldDB" id="A0A5C6AMK3"/>
<accession>A0A5C6AMK3</accession>
<sequence>MVDVSAKDVTVRRAVAAADIVLAAETAEMIRSGSADKGDVLAVARIAAIGATKWTQHLIPLCHCIGLDSVSVDFQWIENSTDAPDAQHTSTPGSPCRLRCVVAVANTGKTGVEMEAMTAASVGVLTVYDMVKSTDRSAVIGPIRLLSKSGGKSGDFVADNPVA</sequence>
<dbReference type="OrthoDB" id="9794429at2"/>
<evidence type="ECO:0000256" key="6">
    <source>
        <dbReference type="ARBA" id="ARBA00055087"/>
    </source>
</evidence>
<evidence type="ECO:0000256" key="1">
    <source>
        <dbReference type="ARBA" id="ARBA00001637"/>
    </source>
</evidence>
<dbReference type="PANTHER" id="PTHR22960:SF0">
    <property type="entry name" value="MOLYBDENUM COFACTOR BIOSYNTHESIS PROTEIN 1"/>
    <property type="match status" value="1"/>
</dbReference>
<dbReference type="CDD" id="cd01420">
    <property type="entry name" value="MoaC_PE"/>
    <property type="match status" value="1"/>
</dbReference>
<dbReference type="InterPro" id="IPR050105">
    <property type="entry name" value="MoCo_biosynth_MoaA/MoaC"/>
</dbReference>
<dbReference type="PANTHER" id="PTHR22960">
    <property type="entry name" value="MOLYBDOPTERIN COFACTOR SYNTHESIS PROTEIN A"/>
    <property type="match status" value="1"/>
</dbReference>
<keyword evidence="4" id="KW-0501">Molybdenum cofactor biosynthesis</keyword>
<evidence type="ECO:0000256" key="5">
    <source>
        <dbReference type="ARBA" id="ARBA00023239"/>
    </source>
</evidence>
<dbReference type="GO" id="GO:0061799">
    <property type="term" value="F:cyclic pyranopterin monophosphate synthase activity"/>
    <property type="evidence" value="ECO:0007669"/>
    <property type="project" value="UniProtKB-EC"/>
</dbReference>
<dbReference type="InterPro" id="IPR023045">
    <property type="entry name" value="MoaC"/>
</dbReference>
<comment type="pathway">
    <text evidence="2">Cofactor biosynthesis; molybdopterin biosynthesis.</text>
</comment>
<protein>
    <recommendedName>
        <fullName evidence="3">cyclic pyranopterin monophosphate synthase</fullName>
        <ecNumber evidence="3">4.6.1.17</ecNumber>
    </recommendedName>
</protein>
<dbReference type="NCBIfam" id="NF006870">
    <property type="entry name" value="PRK09364.1"/>
    <property type="match status" value="1"/>
</dbReference>
<dbReference type="Proteomes" id="UP000320176">
    <property type="component" value="Unassembled WGS sequence"/>
</dbReference>
<dbReference type="InterPro" id="IPR036522">
    <property type="entry name" value="MoaC_sf"/>
</dbReference>
<reference evidence="8 9" key="1">
    <citation type="submission" date="2019-02" db="EMBL/GenBank/DDBJ databases">
        <title>Deep-cultivation of Planctomycetes and their phenomic and genomic characterization uncovers novel biology.</title>
        <authorList>
            <person name="Wiegand S."/>
            <person name="Jogler M."/>
            <person name="Boedeker C."/>
            <person name="Pinto D."/>
            <person name="Vollmers J."/>
            <person name="Rivas-Marin E."/>
            <person name="Kohn T."/>
            <person name="Peeters S.H."/>
            <person name="Heuer A."/>
            <person name="Rast P."/>
            <person name="Oberbeckmann S."/>
            <person name="Bunk B."/>
            <person name="Jeske O."/>
            <person name="Meyerdierks A."/>
            <person name="Storesund J.E."/>
            <person name="Kallscheuer N."/>
            <person name="Luecker S."/>
            <person name="Lage O.M."/>
            <person name="Pohl T."/>
            <person name="Merkel B.J."/>
            <person name="Hornburger P."/>
            <person name="Mueller R.-W."/>
            <person name="Bruemmer F."/>
            <person name="Labrenz M."/>
            <person name="Spormann A.M."/>
            <person name="Op Den Camp H."/>
            <person name="Overmann J."/>
            <person name="Amann R."/>
            <person name="Jetten M.S.M."/>
            <person name="Mascher T."/>
            <person name="Medema M.H."/>
            <person name="Devos D.P."/>
            <person name="Kaster A.-K."/>
            <person name="Ovreas L."/>
            <person name="Rohde M."/>
            <person name="Galperin M.Y."/>
            <person name="Jogler C."/>
        </authorList>
    </citation>
    <scope>NUCLEOTIDE SEQUENCE [LARGE SCALE GENOMIC DNA]</scope>
    <source>
        <strain evidence="8 9">Pla52n</strain>
    </source>
</reference>
<dbReference type="GO" id="GO:0061798">
    <property type="term" value="F:GTP 3',8'-cyclase activity"/>
    <property type="evidence" value="ECO:0007669"/>
    <property type="project" value="TreeGrafter"/>
</dbReference>
<dbReference type="InterPro" id="IPR002820">
    <property type="entry name" value="Mopterin_CF_biosynth-C_dom"/>
</dbReference>
<feature type="domain" description="Molybdopterin cofactor biosynthesis C (MoaC)" evidence="7">
    <location>
        <begin position="1"/>
        <end position="151"/>
    </location>
</feature>
<gene>
    <name evidence="8" type="primary">moaC</name>
    <name evidence="8" type="ORF">Pla52n_46180</name>
</gene>
<dbReference type="GO" id="GO:0006777">
    <property type="term" value="P:Mo-molybdopterin cofactor biosynthetic process"/>
    <property type="evidence" value="ECO:0007669"/>
    <property type="project" value="UniProtKB-KW"/>
</dbReference>